<dbReference type="Proteomes" id="UP000320359">
    <property type="component" value="Unassembled WGS sequence"/>
</dbReference>
<feature type="chain" id="PRO_5022050525" evidence="1">
    <location>
        <begin position="36"/>
        <end position="340"/>
    </location>
</feature>
<reference evidence="2 3" key="1">
    <citation type="submission" date="2019-07" db="EMBL/GenBank/DDBJ databases">
        <authorList>
            <person name="Yang M."/>
            <person name="Zhao D."/>
            <person name="Xiang H."/>
        </authorList>
    </citation>
    <scope>NUCLEOTIDE SEQUENCE [LARGE SCALE GENOMIC DNA]</scope>
    <source>
        <strain evidence="2 3">IM1326</strain>
    </source>
</reference>
<comment type="caution">
    <text evidence="2">The sequence shown here is derived from an EMBL/GenBank/DDBJ whole genome shotgun (WGS) entry which is preliminary data.</text>
</comment>
<accession>A0A552X095</accession>
<proteinExistence type="predicted"/>
<feature type="signal peptide" evidence="1">
    <location>
        <begin position="1"/>
        <end position="35"/>
    </location>
</feature>
<name>A0A552X095_9GAMM</name>
<evidence type="ECO:0000256" key="1">
    <source>
        <dbReference type="SAM" id="SignalP"/>
    </source>
</evidence>
<protein>
    <submittedName>
        <fullName evidence="2">Uncharacterized protein</fullName>
    </submittedName>
</protein>
<sequence>MHRNAGPAKLLRKARLLRPLSWLMIAALWVPVSWADEPQSETEQEATQELDLGWLDSIQDGVEVTVDATARWFDQFFGDARSLDDAPGSRGRISVGPEWSDYSGWKVRSSLRAQFTLPNTEERFSAIIGRVDFDDFVTGDDTHRRGSVIRSETGNEEWIVGLGFDPSRGETSRFSVSAGIRGGLRADLYTQVRYLNQYRFNDFNQARSRTSLFWRNSDGFGINQRVDWENSPSPAWLNRLSMDITRAERVAGYRWRSSIASYHIYEPERAMAVEFFWRGETKMDVPLRDHGFRLIHRRSWLRDWLFLETYGGLHWPRRELDEPRLGSYLVGFEIEMWFGN</sequence>
<evidence type="ECO:0000313" key="3">
    <source>
        <dbReference type="Proteomes" id="UP000320359"/>
    </source>
</evidence>
<dbReference type="OrthoDB" id="7054989at2"/>
<dbReference type="AlphaFoldDB" id="A0A552X095"/>
<organism evidence="2 3">
    <name type="scientific">Aliidiomarina halalkaliphila</name>
    <dbReference type="NCBI Taxonomy" id="2593535"/>
    <lineage>
        <taxon>Bacteria</taxon>
        <taxon>Pseudomonadati</taxon>
        <taxon>Pseudomonadota</taxon>
        <taxon>Gammaproteobacteria</taxon>
        <taxon>Alteromonadales</taxon>
        <taxon>Idiomarinaceae</taxon>
        <taxon>Aliidiomarina</taxon>
    </lineage>
</organism>
<dbReference type="EMBL" id="VJWL01000003">
    <property type="protein sequence ID" value="TRW48482.1"/>
    <property type="molecule type" value="Genomic_DNA"/>
</dbReference>
<evidence type="ECO:0000313" key="2">
    <source>
        <dbReference type="EMBL" id="TRW48482.1"/>
    </source>
</evidence>
<keyword evidence="3" id="KW-1185">Reference proteome</keyword>
<dbReference type="RefSeq" id="WP_143236274.1">
    <property type="nucleotide sequence ID" value="NZ_VJWL01000003.1"/>
</dbReference>
<gene>
    <name evidence="2" type="ORF">FM042_09955</name>
</gene>
<keyword evidence="1" id="KW-0732">Signal</keyword>